<protein>
    <submittedName>
        <fullName evidence="1">Uncharacterized protein</fullName>
    </submittedName>
</protein>
<dbReference type="AlphaFoldDB" id="A0A378AF70"/>
<gene>
    <name evidence="1" type="ORF">NCTC5053_02046</name>
</gene>
<accession>A0A378AF70</accession>
<dbReference type="Proteomes" id="UP000254387">
    <property type="component" value="Unassembled WGS sequence"/>
</dbReference>
<evidence type="ECO:0000313" key="2">
    <source>
        <dbReference type="Proteomes" id="UP000254387"/>
    </source>
</evidence>
<organism evidence="1 2">
    <name type="scientific">Klebsiella pneumoniae</name>
    <dbReference type="NCBI Taxonomy" id="573"/>
    <lineage>
        <taxon>Bacteria</taxon>
        <taxon>Pseudomonadati</taxon>
        <taxon>Pseudomonadota</taxon>
        <taxon>Gammaproteobacteria</taxon>
        <taxon>Enterobacterales</taxon>
        <taxon>Enterobacteriaceae</taxon>
        <taxon>Klebsiella/Raoultella group</taxon>
        <taxon>Klebsiella</taxon>
        <taxon>Klebsiella pneumoniae complex</taxon>
    </lineage>
</organism>
<proteinExistence type="predicted"/>
<dbReference type="EMBL" id="UGMN01000004">
    <property type="protein sequence ID" value="STV07841.1"/>
    <property type="molecule type" value="Genomic_DNA"/>
</dbReference>
<reference evidence="1 2" key="1">
    <citation type="submission" date="2018-06" db="EMBL/GenBank/DDBJ databases">
        <authorList>
            <consortium name="Pathogen Informatics"/>
            <person name="Doyle S."/>
        </authorList>
    </citation>
    <scope>NUCLEOTIDE SEQUENCE [LARGE SCALE GENOMIC DNA]</scope>
    <source>
        <strain evidence="1 2">NCTC5053</strain>
    </source>
</reference>
<sequence length="52" mass="5862">MASLLLGRLRYPLLNGLSQRLSFTVPHQLCQHRQRFGNIVNGQIANWLSATA</sequence>
<name>A0A378AF70_KLEPN</name>
<evidence type="ECO:0000313" key="1">
    <source>
        <dbReference type="EMBL" id="STV07841.1"/>
    </source>
</evidence>